<feature type="region of interest" description="Disordered" evidence="12">
    <location>
        <begin position="594"/>
        <end position="687"/>
    </location>
</feature>
<keyword evidence="11" id="KW-0539">Nucleus</keyword>
<dbReference type="GO" id="GO:0140297">
    <property type="term" value="F:DNA-binding transcription factor binding"/>
    <property type="evidence" value="ECO:0007669"/>
    <property type="project" value="Ensembl"/>
</dbReference>
<comment type="subcellular location">
    <subcellularLocation>
        <location evidence="1">Nucleus</location>
    </subcellularLocation>
</comment>
<evidence type="ECO:0000313" key="15">
    <source>
        <dbReference type="Proteomes" id="UP000008225"/>
    </source>
</evidence>
<evidence type="ECO:0000256" key="9">
    <source>
        <dbReference type="ARBA" id="ARBA00023015"/>
    </source>
</evidence>
<dbReference type="PRINTS" id="PR01270">
    <property type="entry name" value="HDASUPER"/>
</dbReference>
<dbReference type="GeneTree" id="ENSGT00940000159065"/>
<dbReference type="InterPro" id="IPR023696">
    <property type="entry name" value="Ureohydrolase_dom_sf"/>
</dbReference>
<dbReference type="FunFam" id="3.40.800.20:FF:000002">
    <property type="entry name" value="Histone deacetylase"/>
    <property type="match status" value="1"/>
</dbReference>
<dbReference type="SUPFAM" id="SSF52768">
    <property type="entry name" value="Arginase/deacetylase"/>
    <property type="match status" value="1"/>
</dbReference>
<evidence type="ECO:0000256" key="7">
    <source>
        <dbReference type="ARBA" id="ARBA00022833"/>
    </source>
</evidence>
<evidence type="ECO:0000256" key="4">
    <source>
        <dbReference type="ARBA" id="ARBA00022491"/>
    </source>
</evidence>
<dbReference type="GO" id="GO:0141221">
    <property type="term" value="F:histone deacetylase activity, hydrolytic mechanism"/>
    <property type="evidence" value="ECO:0007669"/>
    <property type="project" value="UniProtKB-EC"/>
</dbReference>
<dbReference type="AlphaFoldDB" id="A0A8I3WXI6"/>
<comment type="similarity">
    <text evidence="2">Belongs to the histone deacetylase family. HD type 2 subfamily.</text>
</comment>
<dbReference type="GO" id="GO:0003682">
    <property type="term" value="F:chromatin binding"/>
    <property type="evidence" value="ECO:0007669"/>
    <property type="project" value="Ensembl"/>
</dbReference>
<reference evidence="14" key="3">
    <citation type="submission" date="2025-09" db="UniProtKB">
        <authorList>
            <consortium name="Ensembl"/>
        </authorList>
    </citation>
    <scope>IDENTIFICATION</scope>
</reference>
<dbReference type="Ensembl" id="ENSCJAT00000125559.1">
    <property type="protein sequence ID" value="ENSCJAP00000091427.1"/>
    <property type="gene ID" value="ENSCJAG00000014979.5"/>
</dbReference>
<evidence type="ECO:0000256" key="2">
    <source>
        <dbReference type="ARBA" id="ARBA00007738"/>
    </source>
</evidence>
<evidence type="ECO:0000256" key="12">
    <source>
        <dbReference type="SAM" id="MobiDB-lite"/>
    </source>
</evidence>
<evidence type="ECO:0000256" key="3">
    <source>
        <dbReference type="ARBA" id="ARBA00012111"/>
    </source>
</evidence>
<protein>
    <recommendedName>
        <fullName evidence="3">histone deacetylase</fullName>
        <ecNumber evidence="3">3.5.1.98</ecNumber>
    </recommendedName>
</protein>
<dbReference type="PANTHER" id="PTHR10625">
    <property type="entry name" value="HISTONE DEACETYLASE HDAC1-RELATED"/>
    <property type="match status" value="1"/>
</dbReference>
<feature type="compositionally biased region" description="Basic residues" evidence="12">
    <location>
        <begin position="21"/>
        <end position="38"/>
    </location>
</feature>
<feature type="compositionally biased region" description="Polar residues" evidence="12">
    <location>
        <begin position="207"/>
        <end position="218"/>
    </location>
</feature>
<feature type="region of interest" description="Disordered" evidence="12">
    <location>
        <begin position="204"/>
        <end position="258"/>
    </location>
</feature>
<dbReference type="Pfam" id="PF00850">
    <property type="entry name" value="Hist_deacetyl"/>
    <property type="match status" value="1"/>
</dbReference>
<dbReference type="CDD" id="cd10008">
    <property type="entry name" value="HDAC7"/>
    <property type="match status" value="1"/>
</dbReference>
<dbReference type="GO" id="GO:0046872">
    <property type="term" value="F:metal ion binding"/>
    <property type="evidence" value="ECO:0007669"/>
    <property type="project" value="UniProtKB-KW"/>
</dbReference>
<evidence type="ECO:0000256" key="11">
    <source>
        <dbReference type="ARBA" id="ARBA00023242"/>
    </source>
</evidence>
<evidence type="ECO:0000256" key="1">
    <source>
        <dbReference type="ARBA" id="ARBA00004123"/>
    </source>
</evidence>
<keyword evidence="10" id="KW-0804">Transcription</keyword>
<dbReference type="PANTHER" id="PTHR10625:SF42">
    <property type="entry name" value="HISTONE DEACETYLASE 7"/>
    <property type="match status" value="1"/>
</dbReference>
<feature type="compositionally biased region" description="Pro residues" evidence="12">
    <location>
        <begin position="605"/>
        <end position="619"/>
    </location>
</feature>
<evidence type="ECO:0000256" key="8">
    <source>
        <dbReference type="ARBA" id="ARBA00022853"/>
    </source>
</evidence>
<keyword evidence="5" id="KW-0479">Metal-binding</keyword>
<dbReference type="Proteomes" id="UP000008225">
    <property type="component" value="Chromosome 9"/>
</dbReference>
<feature type="region of interest" description="Disordered" evidence="12">
    <location>
        <begin position="1"/>
        <end position="155"/>
    </location>
</feature>
<evidence type="ECO:0000256" key="5">
    <source>
        <dbReference type="ARBA" id="ARBA00022723"/>
    </source>
</evidence>
<dbReference type="GO" id="GO:1901223">
    <property type="term" value="P:negative regulation of non-canonical NF-kappaB signal transduction"/>
    <property type="evidence" value="ECO:0007669"/>
    <property type="project" value="Ensembl"/>
</dbReference>
<dbReference type="GO" id="GO:0045668">
    <property type="term" value="P:negative regulation of osteoblast differentiation"/>
    <property type="evidence" value="ECO:0007669"/>
    <property type="project" value="Ensembl"/>
</dbReference>
<keyword evidence="15" id="KW-1185">Reference proteome</keyword>
<sequence length="1196" mass="128532">MHSPSAGEYWAAAPRPALRGTQRRPPRLGLRPRPRLRLRLGLQRPRGPSQLRPRPAPCPPGSSALWQAPGRSWFRGPEGSGLPRGAFIRRPGAATGPREGGGGPGRRCAGPTSHHPRSRGGRAQGPGREGRRGGPARGRCSGAEGLEARGQRAGPTELGLGFVGLDISAPIPRCRAGPYSDPSAGKEVPWRDLWLGGFSEDGPPHTSLLSHQDGTQVSPGAHCRSPTGTGCPRPCADTPGPQSQPMDLRVGQRPPVEPPPEPTLLALQRPQRLHHHLFLAGLQQQRSVEPMRLSMDTPMPELQVGPQEQELRQLLHKDKSKRSAVASSVVKQKLAEVILKKQQAALERTVHPSSPSIAYRTLEPLETEGATRSMLSTFLPPVSSLPSDPPEHFPLRKTVSEPNLKLRYKPKKSLERRKNPLLRKESAPPSLRRRPTETLGDSSPSSSSTPASGCSSPNDSEHGPNPILGSEALLGQRLRLQETSLAPFALPTVSLLPAITLGLPAPARADSDRRTHPTLGPRGPILGSPHTPLFLPHGLEPEAGGTLPSRLQPILLLDPSGSHAPLLTVPGLGPLPFHFAQSLMTTERLSGSGLHWPLSRTRSEPLPPSATAPPPPGPMPHLEQLKTHMQVIKRSAKPSEKPRLRQIPSAEDLETDGGTPGQGVDDGLEHRELSHGQPEARGPASLQQHPQVLLWEQQRLAGRLPRGSTGDTVLLPLAQGVHRPLSRAQSSPAAPASLSTSEPPSQARVLSSSETPARTLPFTTGLVYDSVMLKHQCSCGDNSRHPEHAGRIQSIWSRLQERGLRSQCECLRGRKASLEELQSVHSERHVLLYGTNPLSRLKLDNGKLAGLLAQRMFVMLPCGGVGVDTDTIWNELHSSNAARWATGSVTDLAFKVASRELKNGFAVVRPPGHHADHSTAMGFCFFNSVAIACRQLQQQNKASKILIVDWDVHHGNGTQQTFYQDSSVLYISLHRHDNGNFFPGSGAVDEVGAGSGEGFNVNVAWAGGLDPPMGDPEYLAAFRIVVMPIAREFSPDLVLVSAGFDAAEGHPAPLGGYHVSAKCFGYMTQQLMSLAGGAVVLALEGGHDLTAICDASEACVAALLGNKVDPLSEEGWKQKPNLNAICSLEAVIRVHSKYWGCMQRLASCPDSWVPRPPGADKEEVEAVTALASLSVGILAEDRPSEQLVEEEEPMNL</sequence>
<dbReference type="InterPro" id="IPR000286">
    <property type="entry name" value="HDACs"/>
</dbReference>
<evidence type="ECO:0000256" key="6">
    <source>
        <dbReference type="ARBA" id="ARBA00022801"/>
    </source>
</evidence>
<dbReference type="GO" id="GO:0050684">
    <property type="term" value="P:regulation of mRNA processing"/>
    <property type="evidence" value="ECO:0007669"/>
    <property type="project" value="Ensembl"/>
</dbReference>
<dbReference type="Gene3D" id="3.40.800.20">
    <property type="entry name" value="Histone deacetylase domain"/>
    <property type="match status" value="1"/>
</dbReference>
<evidence type="ECO:0000256" key="10">
    <source>
        <dbReference type="ARBA" id="ARBA00023163"/>
    </source>
</evidence>
<feature type="compositionally biased region" description="Basic and acidic residues" evidence="12">
    <location>
        <begin position="412"/>
        <end position="426"/>
    </location>
</feature>
<dbReference type="InterPro" id="IPR023801">
    <property type="entry name" value="His_deacetylse_dom"/>
</dbReference>
<dbReference type="GO" id="GO:0040029">
    <property type="term" value="P:epigenetic regulation of gene expression"/>
    <property type="evidence" value="ECO:0007669"/>
    <property type="project" value="TreeGrafter"/>
</dbReference>
<proteinExistence type="inferred from homology"/>
<name>A0A8I3WXI6_CALJA</name>
<dbReference type="GO" id="GO:0140694">
    <property type="term" value="P:membraneless organelle assembly"/>
    <property type="evidence" value="ECO:0007669"/>
    <property type="project" value="Ensembl"/>
</dbReference>
<accession>A0A8I3WXI6</accession>
<keyword evidence="4" id="KW-0678">Repressor</keyword>
<reference evidence="14 15" key="1">
    <citation type="submission" date="2009-03" db="EMBL/GenBank/DDBJ databases">
        <authorList>
            <person name="Warren W."/>
            <person name="Ye L."/>
            <person name="Minx P."/>
            <person name="Worley K."/>
            <person name="Gibbs R."/>
            <person name="Wilson R.K."/>
        </authorList>
    </citation>
    <scope>NUCLEOTIDE SEQUENCE [LARGE SCALE GENOMIC DNA]</scope>
</reference>
<gene>
    <name evidence="14" type="primary">HDAC7</name>
</gene>
<dbReference type="GO" id="GO:0005080">
    <property type="term" value="F:protein kinase C binding"/>
    <property type="evidence" value="ECO:0007669"/>
    <property type="project" value="Ensembl"/>
</dbReference>
<feature type="domain" description="Histone deacetylase" evidence="13">
    <location>
        <begin position="785"/>
        <end position="1103"/>
    </location>
</feature>
<feature type="compositionally biased region" description="Low complexity" evidence="12">
    <location>
        <begin position="39"/>
        <end position="48"/>
    </location>
</feature>
<dbReference type="EC" id="3.5.1.98" evidence="3"/>
<reference evidence="14" key="2">
    <citation type="submission" date="2025-08" db="UniProtKB">
        <authorList>
            <consortium name="Ensembl"/>
        </authorList>
    </citation>
    <scope>IDENTIFICATION</scope>
</reference>
<keyword evidence="9" id="KW-0805">Transcription regulation</keyword>
<dbReference type="GO" id="GO:0032703">
    <property type="term" value="P:negative regulation of interleukin-2 production"/>
    <property type="evidence" value="ECO:0007669"/>
    <property type="project" value="Ensembl"/>
</dbReference>
<feature type="compositionally biased region" description="Low complexity" evidence="12">
    <location>
        <begin position="442"/>
        <end position="457"/>
    </location>
</feature>
<keyword evidence="7" id="KW-0862">Zinc</keyword>
<dbReference type="GO" id="GO:0007043">
    <property type="term" value="P:cell-cell junction assembly"/>
    <property type="evidence" value="ECO:0007669"/>
    <property type="project" value="Ensembl"/>
</dbReference>
<evidence type="ECO:0000313" key="14">
    <source>
        <dbReference type="Ensembl" id="ENSCJAP00000091427.1"/>
    </source>
</evidence>
<dbReference type="GO" id="GO:0000118">
    <property type="term" value="C:histone deacetylase complex"/>
    <property type="evidence" value="ECO:0007669"/>
    <property type="project" value="TreeGrafter"/>
</dbReference>
<keyword evidence="8" id="KW-0156">Chromatin regulator</keyword>
<dbReference type="GO" id="GO:0005829">
    <property type="term" value="C:cytosol"/>
    <property type="evidence" value="ECO:0007669"/>
    <property type="project" value="Ensembl"/>
</dbReference>
<feature type="region of interest" description="Disordered" evidence="12">
    <location>
        <begin position="724"/>
        <end position="756"/>
    </location>
</feature>
<dbReference type="GO" id="GO:0090050">
    <property type="term" value="P:positive regulation of cell migration involved in sprouting angiogenesis"/>
    <property type="evidence" value="ECO:0007669"/>
    <property type="project" value="Ensembl"/>
</dbReference>
<keyword evidence="6" id="KW-0378">Hydrolase</keyword>
<dbReference type="OMA" id="LDQKPCK"/>
<dbReference type="GO" id="GO:0001570">
    <property type="term" value="P:vasculogenesis"/>
    <property type="evidence" value="ECO:0007669"/>
    <property type="project" value="Ensembl"/>
</dbReference>
<dbReference type="GO" id="GO:0000122">
    <property type="term" value="P:negative regulation of transcription by RNA polymerase II"/>
    <property type="evidence" value="ECO:0007669"/>
    <property type="project" value="Ensembl"/>
</dbReference>
<feature type="compositionally biased region" description="Low complexity" evidence="12">
    <location>
        <begin position="726"/>
        <end position="745"/>
    </location>
</feature>
<organism evidence="14 15">
    <name type="scientific">Callithrix jacchus</name>
    <name type="common">White-tufted-ear marmoset</name>
    <name type="synonym">Simia Jacchus</name>
    <dbReference type="NCBI Taxonomy" id="9483"/>
    <lineage>
        <taxon>Eukaryota</taxon>
        <taxon>Metazoa</taxon>
        <taxon>Chordata</taxon>
        <taxon>Craniata</taxon>
        <taxon>Vertebrata</taxon>
        <taxon>Euteleostomi</taxon>
        <taxon>Mammalia</taxon>
        <taxon>Eutheria</taxon>
        <taxon>Euarchontoglires</taxon>
        <taxon>Primates</taxon>
        <taxon>Haplorrhini</taxon>
        <taxon>Platyrrhini</taxon>
        <taxon>Cebidae</taxon>
        <taxon>Callitrichinae</taxon>
        <taxon>Callithrix</taxon>
        <taxon>Callithrix</taxon>
    </lineage>
</organism>
<dbReference type="GO" id="GO:0071889">
    <property type="term" value="F:14-3-3 protein binding"/>
    <property type="evidence" value="ECO:0007669"/>
    <property type="project" value="Ensembl"/>
</dbReference>
<evidence type="ECO:0000259" key="13">
    <source>
        <dbReference type="Pfam" id="PF00850"/>
    </source>
</evidence>
<feature type="region of interest" description="Disordered" evidence="12">
    <location>
        <begin position="378"/>
        <end position="469"/>
    </location>
</feature>
<dbReference type="InterPro" id="IPR037138">
    <property type="entry name" value="His_deacetylse_dom_sf"/>
</dbReference>
<dbReference type="GO" id="GO:0003714">
    <property type="term" value="F:transcription corepressor activity"/>
    <property type="evidence" value="ECO:0007669"/>
    <property type="project" value="Ensembl"/>
</dbReference>